<proteinExistence type="predicted"/>
<gene>
    <name evidence="2" type="primary">ga09502</name>
    <name evidence="2" type="ORF">PR202_ga09502</name>
</gene>
<evidence type="ECO:0000313" key="3">
    <source>
        <dbReference type="Proteomes" id="UP001054889"/>
    </source>
</evidence>
<feature type="transmembrane region" description="Helical" evidence="1">
    <location>
        <begin position="33"/>
        <end position="54"/>
    </location>
</feature>
<reference evidence="2" key="1">
    <citation type="journal article" date="2018" name="DNA Res.">
        <title>Multiple hybrid de novo genome assembly of finger millet, an orphan allotetraploid crop.</title>
        <authorList>
            <person name="Hatakeyama M."/>
            <person name="Aluri S."/>
            <person name="Balachadran M.T."/>
            <person name="Sivarajan S.R."/>
            <person name="Patrignani A."/>
            <person name="Gruter S."/>
            <person name="Poveda L."/>
            <person name="Shimizu-Inatsugi R."/>
            <person name="Baeten J."/>
            <person name="Francoijs K.J."/>
            <person name="Nataraja K.N."/>
            <person name="Reddy Y.A.N."/>
            <person name="Phadnis S."/>
            <person name="Ravikumar R.L."/>
            <person name="Schlapbach R."/>
            <person name="Sreeman S.M."/>
            <person name="Shimizu K.K."/>
        </authorList>
    </citation>
    <scope>NUCLEOTIDE SEQUENCE</scope>
</reference>
<accession>A0AAV5C449</accession>
<dbReference type="Proteomes" id="UP001054889">
    <property type="component" value="Unassembled WGS sequence"/>
</dbReference>
<keyword evidence="1" id="KW-0472">Membrane</keyword>
<keyword evidence="1" id="KW-1133">Transmembrane helix</keyword>
<name>A0AAV5C449_ELECO</name>
<dbReference type="EMBL" id="BQKI01000004">
    <property type="protein sequence ID" value="GJM92992.1"/>
    <property type="molecule type" value="Genomic_DNA"/>
</dbReference>
<keyword evidence="3" id="KW-1185">Reference proteome</keyword>
<protein>
    <submittedName>
        <fullName evidence="2">Uncharacterized protein</fullName>
    </submittedName>
</protein>
<evidence type="ECO:0000313" key="2">
    <source>
        <dbReference type="EMBL" id="GJM92992.1"/>
    </source>
</evidence>
<evidence type="ECO:0000256" key="1">
    <source>
        <dbReference type="SAM" id="Phobius"/>
    </source>
</evidence>
<keyword evidence="1" id="KW-0812">Transmembrane</keyword>
<sequence>MIVIKEFTVSKDPNDINSAELSHLHHMSLLVRFLGPFYGLIISTVLLVTLALHYPMTQGQLAQLEAAPFICSLIGVIPGVLCLIPLDGEFVAHLLRDLAFNIATLVGATSRLLDAIVICFHKTRESANYFRTAY</sequence>
<dbReference type="AlphaFoldDB" id="A0AAV5C449"/>
<organism evidence="2 3">
    <name type="scientific">Eleusine coracana subsp. coracana</name>
    <dbReference type="NCBI Taxonomy" id="191504"/>
    <lineage>
        <taxon>Eukaryota</taxon>
        <taxon>Viridiplantae</taxon>
        <taxon>Streptophyta</taxon>
        <taxon>Embryophyta</taxon>
        <taxon>Tracheophyta</taxon>
        <taxon>Spermatophyta</taxon>
        <taxon>Magnoliopsida</taxon>
        <taxon>Liliopsida</taxon>
        <taxon>Poales</taxon>
        <taxon>Poaceae</taxon>
        <taxon>PACMAD clade</taxon>
        <taxon>Chloridoideae</taxon>
        <taxon>Cynodonteae</taxon>
        <taxon>Eleusininae</taxon>
        <taxon>Eleusine</taxon>
    </lineage>
</organism>
<feature type="transmembrane region" description="Helical" evidence="1">
    <location>
        <begin position="66"/>
        <end position="86"/>
    </location>
</feature>
<comment type="caution">
    <text evidence="2">The sequence shown here is derived from an EMBL/GenBank/DDBJ whole genome shotgun (WGS) entry which is preliminary data.</text>
</comment>
<reference evidence="2" key="2">
    <citation type="submission" date="2021-12" db="EMBL/GenBank/DDBJ databases">
        <title>Resequencing data analysis of finger millet.</title>
        <authorList>
            <person name="Hatakeyama M."/>
            <person name="Aluri S."/>
            <person name="Balachadran M.T."/>
            <person name="Sivarajan S.R."/>
            <person name="Poveda L."/>
            <person name="Shimizu-Inatsugi R."/>
            <person name="Schlapbach R."/>
            <person name="Sreeman S.M."/>
            <person name="Shimizu K.K."/>
        </authorList>
    </citation>
    <scope>NUCLEOTIDE SEQUENCE</scope>
</reference>
<feature type="transmembrane region" description="Helical" evidence="1">
    <location>
        <begin position="98"/>
        <end position="121"/>
    </location>
</feature>